<name>A0A919PNS1_9ACTN</name>
<evidence type="ECO:0000256" key="1">
    <source>
        <dbReference type="SAM" id="SignalP"/>
    </source>
</evidence>
<dbReference type="Proteomes" id="UP000660611">
    <property type="component" value="Unassembled WGS sequence"/>
</dbReference>
<evidence type="ECO:0000313" key="2">
    <source>
        <dbReference type="EMBL" id="GIG45755.1"/>
    </source>
</evidence>
<proteinExistence type="predicted"/>
<accession>A0A919PNS1</accession>
<protein>
    <submittedName>
        <fullName evidence="2">Uncharacterized protein</fullName>
    </submittedName>
</protein>
<reference evidence="2" key="1">
    <citation type="submission" date="2021-01" db="EMBL/GenBank/DDBJ databases">
        <title>Whole genome shotgun sequence of Dactylosporangium siamense NBRC 106093.</title>
        <authorList>
            <person name="Komaki H."/>
            <person name="Tamura T."/>
        </authorList>
    </citation>
    <scope>NUCLEOTIDE SEQUENCE</scope>
    <source>
        <strain evidence="2">NBRC 106093</strain>
    </source>
</reference>
<evidence type="ECO:0000313" key="3">
    <source>
        <dbReference type="Proteomes" id="UP000660611"/>
    </source>
</evidence>
<dbReference type="InterPro" id="IPR013320">
    <property type="entry name" value="ConA-like_dom_sf"/>
</dbReference>
<dbReference type="EMBL" id="BONQ01000056">
    <property type="protein sequence ID" value="GIG45755.1"/>
    <property type="molecule type" value="Genomic_DNA"/>
</dbReference>
<feature type="chain" id="PRO_5037955026" evidence="1">
    <location>
        <begin position="25"/>
        <end position="369"/>
    </location>
</feature>
<comment type="caution">
    <text evidence="2">The sequence shown here is derived from an EMBL/GenBank/DDBJ whole genome shotgun (WGS) entry which is preliminary data.</text>
</comment>
<keyword evidence="3" id="KW-1185">Reference proteome</keyword>
<dbReference type="RefSeq" id="WP_203847559.1">
    <property type="nucleotide sequence ID" value="NZ_BAAAVW010000033.1"/>
</dbReference>
<feature type="signal peptide" evidence="1">
    <location>
        <begin position="1"/>
        <end position="24"/>
    </location>
</feature>
<dbReference type="SUPFAM" id="SSF49899">
    <property type="entry name" value="Concanavalin A-like lectins/glucanases"/>
    <property type="match status" value="1"/>
</dbReference>
<keyword evidence="1" id="KW-0732">Signal</keyword>
<dbReference type="AlphaFoldDB" id="A0A919PNS1"/>
<gene>
    <name evidence="2" type="ORF">Dsi01nite_037960</name>
</gene>
<organism evidence="2 3">
    <name type="scientific">Dactylosporangium siamense</name>
    <dbReference type="NCBI Taxonomy" id="685454"/>
    <lineage>
        <taxon>Bacteria</taxon>
        <taxon>Bacillati</taxon>
        <taxon>Actinomycetota</taxon>
        <taxon>Actinomycetes</taxon>
        <taxon>Micromonosporales</taxon>
        <taxon>Micromonosporaceae</taxon>
        <taxon>Dactylosporangium</taxon>
    </lineage>
</organism>
<sequence>MRVWKTAALGGITLLVTLSGTVLVDEPAYSHAVAGNPSAASNTAACTRPFTVVQTSAIDVAGNVVANRALAGHATEYTYTTGTGDDIREIAPPEGWSPLRATDAELGAYGFPPRPVDAQGRAAWEKTMAGWKRAGRPEMCGTDVQATVTHTEQTSNWAGGMAVNGSATISTFTTAEGRWYQPSFSSYCGLYGTSYGIWSGLGGFNQNRLIQSGVDNSGLDLNSSQMFWEMINPKYDTHEVRWTDVTVPANHQVQSYVTYSGGEASMWVADLTDGVSHAIVVTTIQNYLASSFYDGTTAEFITEPATVSGTTLPLSRPVGDQTTYYYATVNGQPIANFSSWRLHQGLGGWIQLSGFDGIHAWNDFWRHCT</sequence>